<reference evidence="1 2" key="1">
    <citation type="submission" date="2020-10" db="EMBL/GenBank/DDBJ databases">
        <title>Connecting structure to function with the recovery of over 1000 high-quality activated sludge metagenome-assembled genomes encoding full-length rRNA genes using long-read sequencing.</title>
        <authorList>
            <person name="Singleton C.M."/>
            <person name="Petriglieri F."/>
            <person name="Kristensen J.M."/>
            <person name="Kirkegaard R.H."/>
            <person name="Michaelsen T.Y."/>
            <person name="Andersen M.H."/>
            <person name="Karst S.M."/>
            <person name="Dueholm M.S."/>
            <person name="Nielsen P.H."/>
            <person name="Albertsen M."/>
        </authorList>
    </citation>
    <scope>NUCLEOTIDE SEQUENCE [LARGE SCALE GENOMIC DNA]</scope>
    <source>
        <strain evidence="1">Lyne_18-Q3-R50-59_MAXAC.006</strain>
    </source>
</reference>
<evidence type="ECO:0000313" key="1">
    <source>
        <dbReference type="EMBL" id="MBK9298242.1"/>
    </source>
</evidence>
<dbReference type="Pfam" id="PF13289">
    <property type="entry name" value="SIR2_2"/>
    <property type="match status" value="1"/>
</dbReference>
<dbReference type="EMBL" id="JADJZA010000008">
    <property type="protein sequence ID" value="MBK9298242.1"/>
    <property type="molecule type" value="Genomic_DNA"/>
</dbReference>
<dbReference type="SUPFAM" id="SSF52467">
    <property type="entry name" value="DHS-like NAD/FAD-binding domain"/>
    <property type="match status" value="1"/>
</dbReference>
<name>A0A936TFM6_9ACTN</name>
<proteinExistence type="predicted"/>
<sequence>MAADKGTIYRELLPEMLCVAESQEVDLVLVCWGRRSLSAAQRVRRDLVAGRSLKELWDMGPKAEVLVTEAQRLGELARDRQMVLFLGAGASAGAGLPTWQRLLDDIADEAKLSQDNLEALRRLDMRDQAAILEQRLTGSTLHEVLRDRLKATEYGLTQGLLASLPSREAITTNYDTLFESACDAIEGDRPAVLPYESARPEGRWLLKLHGCIARDESIVLTRSDYLDIPSRHGALFGLVQAMLMTRHMFFVGYSLSDEDFHQLIHEVRLARGENTTPEVPSSQVDRRLGTTLSLFDDPLFADLWRDDVRVVPIAEKPVGEPTEADFAQAARWAQIFLDLVALESADLDAYLLDGTYAELLDDNERKLAKALRDIDTEALAGAHAGERVRQLLASFGAVDN</sequence>
<protein>
    <submittedName>
        <fullName evidence="1">SIR2 family protein</fullName>
    </submittedName>
</protein>
<comment type="caution">
    <text evidence="1">The sequence shown here is derived from an EMBL/GenBank/DDBJ whole genome shotgun (WGS) entry which is preliminary data.</text>
</comment>
<dbReference type="InterPro" id="IPR029035">
    <property type="entry name" value="DHS-like_NAD/FAD-binding_dom"/>
</dbReference>
<dbReference type="AlphaFoldDB" id="A0A936TFM6"/>
<gene>
    <name evidence="1" type="ORF">IPN02_15670</name>
</gene>
<dbReference type="Proteomes" id="UP000727993">
    <property type="component" value="Unassembled WGS sequence"/>
</dbReference>
<evidence type="ECO:0000313" key="2">
    <source>
        <dbReference type="Proteomes" id="UP000727993"/>
    </source>
</evidence>
<accession>A0A936TFM6</accession>
<organism evidence="1 2">
    <name type="scientific">Candidatus Neomicrothrix subdominans</name>
    <dbReference type="NCBI Taxonomy" id="2954438"/>
    <lineage>
        <taxon>Bacteria</taxon>
        <taxon>Bacillati</taxon>
        <taxon>Actinomycetota</taxon>
        <taxon>Acidimicrobiia</taxon>
        <taxon>Acidimicrobiales</taxon>
        <taxon>Microthrixaceae</taxon>
        <taxon>Candidatus Neomicrothrix</taxon>
    </lineage>
</organism>